<accession>A0A6C0FDI7</accession>
<dbReference type="EMBL" id="MN738822">
    <property type="protein sequence ID" value="QHT37960.1"/>
    <property type="molecule type" value="Genomic_DNA"/>
</dbReference>
<name>A0A6C0FDI7_9ZZZZ</name>
<proteinExistence type="predicted"/>
<sequence length="291" mass="34255">MYMQKIAIFGSYPFHLECVGFLLETFKDSIIDIYLKKTIDKYNYVDYYSTLYNFNIIYNNFSSKLINNYNIVFKLTSNDPCLEDKRVISILHLAEKKTICKSDKYISLTPYISGTKIFYIFPIYEPYKEIKINYANIVTMIGHYLNKYFDIDTINFIKQNSNYKFQFIINGDNDYSRLNGLTNVSLHRNISMTDMAKLISISKYILSKKYIHRDRFSGQLGLAMSFEKPLIVDLKTRIDYNLTGITFENQYTDIGKLDDISNETYNNLKKELSVKKHIIINNNALLLKKLF</sequence>
<reference evidence="1" key="1">
    <citation type="journal article" date="2020" name="Nature">
        <title>Giant virus diversity and host interactions through global metagenomics.</title>
        <authorList>
            <person name="Schulz F."/>
            <person name="Roux S."/>
            <person name="Paez-Espino D."/>
            <person name="Jungbluth S."/>
            <person name="Walsh D.A."/>
            <person name="Denef V.J."/>
            <person name="McMahon K.D."/>
            <person name="Konstantinidis K.T."/>
            <person name="Eloe-Fadrosh E.A."/>
            <person name="Kyrpides N.C."/>
            <person name="Woyke T."/>
        </authorList>
    </citation>
    <scope>NUCLEOTIDE SEQUENCE</scope>
    <source>
        <strain evidence="1">GVMAG-S-ERX556049-19</strain>
    </source>
</reference>
<evidence type="ECO:0000313" key="1">
    <source>
        <dbReference type="EMBL" id="QHT37960.1"/>
    </source>
</evidence>
<dbReference type="AlphaFoldDB" id="A0A6C0FDI7"/>
<organism evidence="1">
    <name type="scientific">viral metagenome</name>
    <dbReference type="NCBI Taxonomy" id="1070528"/>
    <lineage>
        <taxon>unclassified sequences</taxon>
        <taxon>metagenomes</taxon>
        <taxon>organismal metagenomes</taxon>
    </lineage>
</organism>
<protein>
    <submittedName>
        <fullName evidence="1">Uncharacterized protein</fullName>
    </submittedName>
</protein>